<dbReference type="EMBL" id="QUQM01000002">
    <property type="protein sequence ID" value="KAA8651483.1"/>
    <property type="molecule type" value="Genomic_DNA"/>
</dbReference>
<dbReference type="InterPro" id="IPR051089">
    <property type="entry name" value="prtT"/>
</dbReference>
<comment type="subcellular location">
    <subcellularLocation>
        <location evidence="1">Nucleus</location>
    </subcellularLocation>
</comment>
<name>A0A5M9N2R9_9EURO</name>
<keyword evidence="6" id="KW-0539">Nucleus</keyword>
<reference evidence="7 8" key="1">
    <citation type="submission" date="2019-08" db="EMBL/GenBank/DDBJ databases">
        <title>The genome sequence of a newly discovered highly antifungal drug resistant Aspergillus species, Aspergillus tanneri NIH 1004.</title>
        <authorList>
            <person name="Mounaud S."/>
            <person name="Singh I."/>
            <person name="Joardar V."/>
            <person name="Pakala S."/>
            <person name="Pakala S."/>
            <person name="Venepally P."/>
            <person name="Chung J.K."/>
            <person name="Losada L."/>
            <person name="Nierman W.C."/>
        </authorList>
    </citation>
    <scope>NUCLEOTIDE SEQUENCE [LARGE SCALE GENOMIC DNA]</scope>
    <source>
        <strain evidence="7 8">NIH1004</strain>
    </source>
</reference>
<dbReference type="OrthoDB" id="1600564at2759"/>
<keyword evidence="4" id="KW-0238">DNA-binding</keyword>
<keyword evidence="2" id="KW-0862">Zinc</keyword>
<proteinExistence type="predicted"/>
<dbReference type="VEuPathDB" id="FungiDB:EYZ11_004566"/>
<keyword evidence="3" id="KW-0805">Transcription regulation</keyword>
<evidence type="ECO:0000256" key="6">
    <source>
        <dbReference type="ARBA" id="ARBA00023242"/>
    </source>
</evidence>
<dbReference type="GO" id="GO:0005634">
    <property type="term" value="C:nucleus"/>
    <property type="evidence" value="ECO:0007669"/>
    <property type="project" value="UniProtKB-SubCell"/>
</dbReference>
<evidence type="ECO:0000256" key="4">
    <source>
        <dbReference type="ARBA" id="ARBA00023125"/>
    </source>
</evidence>
<dbReference type="PANTHER" id="PTHR31845:SF32">
    <property type="entry name" value="MISCELLANEOUS ZN(II)2CYS6 TRANSCRIPTION FACTOR (EUROFUNG)-RELATED"/>
    <property type="match status" value="1"/>
</dbReference>
<evidence type="ECO:0000256" key="1">
    <source>
        <dbReference type="ARBA" id="ARBA00004123"/>
    </source>
</evidence>
<evidence type="ECO:0000313" key="8">
    <source>
        <dbReference type="Proteomes" id="UP000324241"/>
    </source>
</evidence>
<dbReference type="PANTHER" id="PTHR31845">
    <property type="entry name" value="FINGER DOMAIN PROTEIN, PUTATIVE-RELATED"/>
    <property type="match status" value="1"/>
</dbReference>
<evidence type="ECO:0000256" key="3">
    <source>
        <dbReference type="ARBA" id="ARBA00023015"/>
    </source>
</evidence>
<dbReference type="Proteomes" id="UP000324241">
    <property type="component" value="Unassembled WGS sequence"/>
</dbReference>
<dbReference type="GO" id="GO:0000976">
    <property type="term" value="F:transcription cis-regulatory region binding"/>
    <property type="evidence" value="ECO:0007669"/>
    <property type="project" value="TreeGrafter"/>
</dbReference>
<accession>A0A5M9N2R9</accession>
<protein>
    <recommendedName>
        <fullName evidence="9">Transcription factor domain-containing protein</fullName>
    </recommendedName>
</protein>
<dbReference type="RefSeq" id="XP_033430844.1">
    <property type="nucleotide sequence ID" value="XM_033565087.1"/>
</dbReference>
<dbReference type="AlphaFoldDB" id="A0A5M9N2R9"/>
<sequence length="354" mass="39935">MSTIPNASSFYQSPSVPDAYLQSSQVVSLQAEDVLNRFRTYCATVFPFVYVSPHITVQEFEKSQPFLWLCIKAVLSLSTTQQKVLGFRVRETVSQRMLLANERSLDLLLGLLVYLGMANPSMQNYKSYFSLFSQLAQALVFDLGLNKSITADQNQRPVDPEPPPIFLMRALDSELQETQRDISSRGKHDTPELTRIEGLYKCLEAVKSWFDITSALPAADYGRGPFPLFPALTHFLFILHKLSTLKEPGWNRELVRTTIDMSEVLQTLAQKLEQVSAECICDSPDDSIFDKVVAFVKIMKEIIDARSSMTPDPQAGNIAPFATHTIEKEQKEDALKFPMDFANDAWLTELLATM</sequence>
<dbReference type="GeneID" id="54323073"/>
<evidence type="ECO:0000256" key="2">
    <source>
        <dbReference type="ARBA" id="ARBA00022833"/>
    </source>
</evidence>
<keyword evidence="5" id="KW-0804">Transcription</keyword>
<evidence type="ECO:0000313" key="7">
    <source>
        <dbReference type="EMBL" id="KAA8651483.1"/>
    </source>
</evidence>
<evidence type="ECO:0000256" key="5">
    <source>
        <dbReference type="ARBA" id="ARBA00023163"/>
    </source>
</evidence>
<comment type="caution">
    <text evidence="7">The sequence shown here is derived from an EMBL/GenBank/DDBJ whole genome shotgun (WGS) entry which is preliminary data.</text>
</comment>
<organism evidence="7 8">
    <name type="scientific">Aspergillus tanneri</name>
    <dbReference type="NCBI Taxonomy" id="1220188"/>
    <lineage>
        <taxon>Eukaryota</taxon>
        <taxon>Fungi</taxon>
        <taxon>Dikarya</taxon>
        <taxon>Ascomycota</taxon>
        <taxon>Pezizomycotina</taxon>
        <taxon>Eurotiomycetes</taxon>
        <taxon>Eurotiomycetidae</taxon>
        <taxon>Eurotiales</taxon>
        <taxon>Aspergillaceae</taxon>
        <taxon>Aspergillus</taxon>
        <taxon>Aspergillus subgen. Circumdati</taxon>
    </lineage>
</organism>
<dbReference type="GO" id="GO:0000981">
    <property type="term" value="F:DNA-binding transcription factor activity, RNA polymerase II-specific"/>
    <property type="evidence" value="ECO:0007669"/>
    <property type="project" value="TreeGrafter"/>
</dbReference>
<evidence type="ECO:0008006" key="9">
    <source>
        <dbReference type="Google" id="ProtNLM"/>
    </source>
</evidence>
<gene>
    <name evidence="7" type="ORF">ATNIH1004_000371</name>
</gene>